<protein>
    <submittedName>
        <fullName evidence="2">Uncharacterized protein</fullName>
    </submittedName>
</protein>
<feature type="transmembrane region" description="Helical" evidence="1">
    <location>
        <begin position="88"/>
        <end position="105"/>
    </location>
</feature>
<organism evidence="2 3">
    <name type="scientific">Symbiodinium pilosum</name>
    <name type="common">Dinoflagellate</name>
    <dbReference type="NCBI Taxonomy" id="2952"/>
    <lineage>
        <taxon>Eukaryota</taxon>
        <taxon>Sar</taxon>
        <taxon>Alveolata</taxon>
        <taxon>Dinophyceae</taxon>
        <taxon>Suessiales</taxon>
        <taxon>Symbiodiniaceae</taxon>
        <taxon>Symbiodinium</taxon>
    </lineage>
</organism>
<comment type="caution">
    <text evidence="2">The sequence shown here is derived from an EMBL/GenBank/DDBJ whole genome shotgun (WGS) entry which is preliminary data.</text>
</comment>
<accession>A0A812X4L0</accession>
<feature type="transmembrane region" description="Helical" evidence="1">
    <location>
        <begin position="168"/>
        <end position="190"/>
    </location>
</feature>
<dbReference type="InterPro" id="IPR010699">
    <property type="entry name" value="DUF1275"/>
</dbReference>
<feature type="transmembrane region" description="Helical" evidence="1">
    <location>
        <begin position="29"/>
        <end position="47"/>
    </location>
</feature>
<keyword evidence="1" id="KW-0472">Membrane</keyword>
<dbReference type="Pfam" id="PF06912">
    <property type="entry name" value="DUF1275"/>
    <property type="match status" value="1"/>
</dbReference>
<reference evidence="2" key="1">
    <citation type="submission" date="2021-02" db="EMBL/GenBank/DDBJ databases">
        <authorList>
            <person name="Dougan E. K."/>
            <person name="Rhodes N."/>
            <person name="Thang M."/>
            <person name="Chan C."/>
        </authorList>
    </citation>
    <scope>NUCLEOTIDE SEQUENCE</scope>
</reference>
<feature type="transmembrane region" description="Helical" evidence="1">
    <location>
        <begin position="59"/>
        <end position="76"/>
    </location>
</feature>
<dbReference type="Proteomes" id="UP000649617">
    <property type="component" value="Unassembled WGS sequence"/>
</dbReference>
<dbReference type="AlphaFoldDB" id="A0A812X4L0"/>
<evidence type="ECO:0000313" key="3">
    <source>
        <dbReference type="Proteomes" id="UP000649617"/>
    </source>
</evidence>
<evidence type="ECO:0000313" key="2">
    <source>
        <dbReference type="EMBL" id="CAE7723797.1"/>
    </source>
</evidence>
<evidence type="ECO:0000256" key="1">
    <source>
        <dbReference type="SAM" id="Phobius"/>
    </source>
</evidence>
<keyword evidence="1" id="KW-1133">Transmembrane helix</keyword>
<dbReference type="OrthoDB" id="421193at2759"/>
<feature type="transmembrane region" description="Helical" evidence="1">
    <location>
        <begin position="141"/>
        <end position="162"/>
    </location>
</feature>
<proteinExistence type="predicted"/>
<dbReference type="EMBL" id="CAJNIZ010045560">
    <property type="protein sequence ID" value="CAE7723797.1"/>
    <property type="molecule type" value="Genomic_DNA"/>
</dbReference>
<keyword evidence="1" id="KW-0812">Transmembrane</keyword>
<name>A0A812X4L0_SYMPI</name>
<gene>
    <name evidence="2" type="ORF">SPIL2461_LOCUS20670</name>
</gene>
<sequence>MRYGSFAASMTGNVIFAGRELAKCSWPDVCFYVLIMVSWTTGSCLYIEIEKICPRKGGSWTAIAVALISTAVDVAYNIDSFDGKTSRWWILGLIPIFGVAEAFALKHLRLPTTGVAKHLFNISRLREVSCREAASADREDVMLSAVMLGGMICGAVLGERLVATFGLQVRWCFMPVAPLVALAVCVHEWLHSRAACRDGQDLEVGSDEEEDESDS</sequence>
<keyword evidence="3" id="KW-1185">Reference proteome</keyword>